<dbReference type="EMBL" id="JAHRHJ020000009">
    <property type="protein sequence ID" value="KAH9301808.1"/>
    <property type="molecule type" value="Genomic_DNA"/>
</dbReference>
<sequence length="135" mass="15168">SIKPNLDLLSSHLFIGSSVARCWLKMLLATCYICNTKDPFELIPTWPFQSKGLSPMTNRRTACFSSPKAPLTFLATINFMDTSHGSSKLSSPLSCSVKDTNNLLWWSVPHCRHTSGTKYNGINFLEGEFVEYDEK</sequence>
<comment type="caution">
    <text evidence="1">The sequence shown here is derived from an EMBL/GenBank/DDBJ whole genome shotgun (WGS) entry which is preliminary data.</text>
</comment>
<evidence type="ECO:0000313" key="2">
    <source>
        <dbReference type="Proteomes" id="UP000824469"/>
    </source>
</evidence>
<proteinExistence type="predicted"/>
<dbReference type="AlphaFoldDB" id="A0AA38FGN8"/>
<evidence type="ECO:0000313" key="1">
    <source>
        <dbReference type="EMBL" id="KAH9301808.1"/>
    </source>
</evidence>
<reference evidence="1 2" key="1">
    <citation type="journal article" date="2021" name="Nat. Plants">
        <title>The Taxus genome provides insights into paclitaxel biosynthesis.</title>
        <authorList>
            <person name="Xiong X."/>
            <person name="Gou J."/>
            <person name="Liao Q."/>
            <person name="Li Y."/>
            <person name="Zhou Q."/>
            <person name="Bi G."/>
            <person name="Li C."/>
            <person name="Du R."/>
            <person name="Wang X."/>
            <person name="Sun T."/>
            <person name="Guo L."/>
            <person name="Liang H."/>
            <person name="Lu P."/>
            <person name="Wu Y."/>
            <person name="Zhang Z."/>
            <person name="Ro D.K."/>
            <person name="Shang Y."/>
            <person name="Huang S."/>
            <person name="Yan J."/>
        </authorList>
    </citation>
    <scope>NUCLEOTIDE SEQUENCE [LARGE SCALE GENOMIC DNA]</scope>
    <source>
        <strain evidence="1">Ta-2019</strain>
    </source>
</reference>
<feature type="non-terminal residue" evidence="1">
    <location>
        <position position="135"/>
    </location>
</feature>
<dbReference type="Proteomes" id="UP000824469">
    <property type="component" value="Unassembled WGS sequence"/>
</dbReference>
<feature type="non-terminal residue" evidence="1">
    <location>
        <position position="1"/>
    </location>
</feature>
<name>A0AA38FGN8_TAXCH</name>
<protein>
    <submittedName>
        <fullName evidence="1">Uncharacterized protein</fullName>
    </submittedName>
</protein>
<keyword evidence="2" id="KW-1185">Reference proteome</keyword>
<organism evidence="1 2">
    <name type="scientific">Taxus chinensis</name>
    <name type="common">Chinese yew</name>
    <name type="synonym">Taxus wallichiana var. chinensis</name>
    <dbReference type="NCBI Taxonomy" id="29808"/>
    <lineage>
        <taxon>Eukaryota</taxon>
        <taxon>Viridiplantae</taxon>
        <taxon>Streptophyta</taxon>
        <taxon>Embryophyta</taxon>
        <taxon>Tracheophyta</taxon>
        <taxon>Spermatophyta</taxon>
        <taxon>Pinopsida</taxon>
        <taxon>Pinidae</taxon>
        <taxon>Conifers II</taxon>
        <taxon>Cupressales</taxon>
        <taxon>Taxaceae</taxon>
        <taxon>Taxus</taxon>
    </lineage>
</organism>
<accession>A0AA38FGN8</accession>
<gene>
    <name evidence="1" type="ORF">KI387_013391</name>
</gene>